<organism evidence="8">
    <name type="scientific">Paenarthrobacter sp. AMU7</name>
    <dbReference type="NCBI Taxonomy" id="3162492"/>
    <lineage>
        <taxon>Bacteria</taxon>
        <taxon>Bacillati</taxon>
        <taxon>Actinomycetota</taxon>
        <taxon>Actinomycetes</taxon>
        <taxon>Micrococcales</taxon>
        <taxon>Micrococcaceae</taxon>
        <taxon>Paenarthrobacter</taxon>
    </lineage>
</organism>
<evidence type="ECO:0000256" key="7">
    <source>
        <dbReference type="SAM" id="Phobius"/>
    </source>
</evidence>
<accession>A0AB39YUV1</accession>
<feature type="transmembrane region" description="Helical" evidence="7">
    <location>
        <begin position="129"/>
        <end position="152"/>
    </location>
</feature>
<reference evidence="8" key="1">
    <citation type="submission" date="2024-07" db="EMBL/GenBank/DDBJ databases">
        <authorList>
            <person name="Li J."/>
            <person name="Wei H."/>
            <person name="Ma J."/>
        </authorList>
    </citation>
    <scope>NUCLEOTIDE SEQUENCE</scope>
    <source>
        <strain evidence="8">AMU7</strain>
    </source>
</reference>
<evidence type="ECO:0000256" key="1">
    <source>
        <dbReference type="ARBA" id="ARBA00004141"/>
    </source>
</evidence>
<dbReference type="PRINTS" id="PR00783">
    <property type="entry name" value="MINTRINSICP"/>
</dbReference>
<dbReference type="GO" id="GO:0015250">
    <property type="term" value="F:water channel activity"/>
    <property type="evidence" value="ECO:0007669"/>
    <property type="project" value="TreeGrafter"/>
</dbReference>
<dbReference type="InterPro" id="IPR034294">
    <property type="entry name" value="Aquaporin_transptr"/>
</dbReference>
<keyword evidence="6" id="KW-0813">Transport</keyword>
<feature type="transmembrane region" description="Helical" evidence="7">
    <location>
        <begin position="12"/>
        <end position="34"/>
    </location>
</feature>
<evidence type="ECO:0000313" key="8">
    <source>
        <dbReference type="EMBL" id="XDV72983.1"/>
    </source>
</evidence>
<keyword evidence="4 7" id="KW-1133">Transmembrane helix</keyword>
<proteinExistence type="inferred from homology"/>
<evidence type="ECO:0000256" key="2">
    <source>
        <dbReference type="ARBA" id="ARBA00006175"/>
    </source>
</evidence>
<comment type="subcellular location">
    <subcellularLocation>
        <location evidence="1">Membrane</location>
        <topology evidence="1">Multi-pass membrane protein</topology>
    </subcellularLocation>
</comment>
<feature type="transmembrane region" description="Helical" evidence="7">
    <location>
        <begin position="54"/>
        <end position="83"/>
    </location>
</feature>
<dbReference type="RefSeq" id="WP_369746295.1">
    <property type="nucleotide sequence ID" value="NZ_CP165735.1"/>
</dbReference>
<dbReference type="AlphaFoldDB" id="A0AB39YUV1"/>
<dbReference type="PANTHER" id="PTHR19139:SF199">
    <property type="entry name" value="MIP17260P"/>
    <property type="match status" value="1"/>
</dbReference>
<dbReference type="Gene3D" id="1.20.1080.10">
    <property type="entry name" value="Glycerol uptake facilitator protein"/>
    <property type="match status" value="2"/>
</dbReference>
<dbReference type="InterPro" id="IPR000425">
    <property type="entry name" value="MIP"/>
</dbReference>
<evidence type="ECO:0000256" key="5">
    <source>
        <dbReference type="ARBA" id="ARBA00023136"/>
    </source>
</evidence>
<comment type="similarity">
    <text evidence="2 6">Belongs to the MIP/aquaporin (TC 1.A.8) family.</text>
</comment>
<dbReference type="GO" id="GO:0005886">
    <property type="term" value="C:plasma membrane"/>
    <property type="evidence" value="ECO:0007669"/>
    <property type="project" value="TreeGrafter"/>
</dbReference>
<feature type="transmembrane region" description="Helical" evidence="7">
    <location>
        <begin position="95"/>
        <end position="117"/>
    </location>
</feature>
<sequence length="246" mass="24765">MTSLQPPLWRRAIAEFLGTGLLVAIVVGSGIAAAQLSPNDTGLQLLQNSTATVLGLTVLILVFGPVSGAHFNPVVSIVDWFLGRRGGSGLSLPDLGLYVLAQIAGAIGGSVLANAMFEVGTSISTKGRATAGHLLAEVVATAGLVLLIFSLAATKRGAMAAPAVGAYIGAAYWFTSSTSFANPAVTIGRIFSDTFAGIAPGSVPPFLAVQVLGAAVGVGILLLLFPHAGRAAADVVIPHSVEAAKQ</sequence>
<keyword evidence="5 7" id="KW-0472">Membrane</keyword>
<dbReference type="SUPFAM" id="SSF81338">
    <property type="entry name" value="Aquaporin-like"/>
    <property type="match status" value="1"/>
</dbReference>
<evidence type="ECO:0000256" key="6">
    <source>
        <dbReference type="RuleBase" id="RU000477"/>
    </source>
</evidence>
<protein>
    <submittedName>
        <fullName evidence="8">Aquaporin</fullName>
    </submittedName>
</protein>
<dbReference type="Pfam" id="PF00230">
    <property type="entry name" value="MIP"/>
    <property type="match status" value="1"/>
</dbReference>
<evidence type="ECO:0000256" key="3">
    <source>
        <dbReference type="ARBA" id="ARBA00022692"/>
    </source>
</evidence>
<gene>
    <name evidence="8" type="ORF">ABQM86_07430</name>
</gene>
<name>A0AB39YUV1_9MICC</name>
<dbReference type="EMBL" id="CP165735">
    <property type="protein sequence ID" value="XDV72983.1"/>
    <property type="molecule type" value="Genomic_DNA"/>
</dbReference>
<dbReference type="PANTHER" id="PTHR19139">
    <property type="entry name" value="AQUAPORIN TRANSPORTER"/>
    <property type="match status" value="1"/>
</dbReference>
<feature type="transmembrane region" description="Helical" evidence="7">
    <location>
        <begin position="164"/>
        <end position="185"/>
    </location>
</feature>
<feature type="transmembrane region" description="Helical" evidence="7">
    <location>
        <begin position="205"/>
        <end position="225"/>
    </location>
</feature>
<dbReference type="InterPro" id="IPR023271">
    <property type="entry name" value="Aquaporin-like"/>
</dbReference>
<evidence type="ECO:0000256" key="4">
    <source>
        <dbReference type="ARBA" id="ARBA00022989"/>
    </source>
</evidence>
<keyword evidence="3 6" id="KW-0812">Transmembrane</keyword>